<dbReference type="Proteomes" id="UP000054018">
    <property type="component" value="Unassembled WGS sequence"/>
</dbReference>
<gene>
    <name evidence="1" type="ORF">PISMIDRAFT_682391</name>
</gene>
<evidence type="ECO:0000313" key="1">
    <source>
        <dbReference type="EMBL" id="KIK20303.1"/>
    </source>
</evidence>
<dbReference type="HOGENOM" id="CLU_2688822_0_0_1"/>
<protein>
    <submittedName>
        <fullName evidence="1">Uncharacterized protein</fullName>
    </submittedName>
</protein>
<dbReference type="EMBL" id="KN833767">
    <property type="protein sequence ID" value="KIK20303.1"/>
    <property type="molecule type" value="Genomic_DNA"/>
</dbReference>
<reference evidence="2" key="2">
    <citation type="submission" date="2015-01" db="EMBL/GenBank/DDBJ databases">
        <title>Evolutionary Origins and Diversification of the Mycorrhizal Mutualists.</title>
        <authorList>
            <consortium name="DOE Joint Genome Institute"/>
            <consortium name="Mycorrhizal Genomics Consortium"/>
            <person name="Kohler A."/>
            <person name="Kuo A."/>
            <person name="Nagy L.G."/>
            <person name="Floudas D."/>
            <person name="Copeland A."/>
            <person name="Barry K.W."/>
            <person name="Cichocki N."/>
            <person name="Veneault-Fourrey C."/>
            <person name="LaButti K."/>
            <person name="Lindquist E.A."/>
            <person name="Lipzen A."/>
            <person name="Lundell T."/>
            <person name="Morin E."/>
            <person name="Murat C."/>
            <person name="Riley R."/>
            <person name="Ohm R."/>
            <person name="Sun H."/>
            <person name="Tunlid A."/>
            <person name="Henrissat B."/>
            <person name="Grigoriev I.V."/>
            <person name="Hibbett D.S."/>
            <person name="Martin F."/>
        </authorList>
    </citation>
    <scope>NUCLEOTIDE SEQUENCE [LARGE SCALE GENOMIC DNA]</scope>
    <source>
        <strain evidence="2">441</strain>
    </source>
</reference>
<reference evidence="1 2" key="1">
    <citation type="submission" date="2014-04" db="EMBL/GenBank/DDBJ databases">
        <authorList>
            <consortium name="DOE Joint Genome Institute"/>
            <person name="Kuo A."/>
            <person name="Kohler A."/>
            <person name="Costa M.D."/>
            <person name="Nagy L.G."/>
            <person name="Floudas D."/>
            <person name="Copeland A."/>
            <person name="Barry K.W."/>
            <person name="Cichocki N."/>
            <person name="Veneault-Fourrey C."/>
            <person name="LaButti K."/>
            <person name="Lindquist E.A."/>
            <person name="Lipzen A."/>
            <person name="Lundell T."/>
            <person name="Morin E."/>
            <person name="Murat C."/>
            <person name="Sun H."/>
            <person name="Tunlid A."/>
            <person name="Henrissat B."/>
            <person name="Grigoriev I.V."/>
            <person name="Hibbett D.S."/>
            <person name="Martin F."/>
            <person name="Nordberg H.P."/>
            <person name="Cantor M.N."/>
            <person name="Hua S.X."/>
        </authorList>
    </citation>
    <scope>NUCLEOTIDE SEQUENCE [LARGE SCALE GENOMIC DNA]</scope>
    <source>
        <strain evidence="1 2">441</strain>
    </source>
</reference>
<dbReference type="AlphaFoldDB" id="A0A0C9ZK40"/>
<name>A0A0C9ZK40_9AGAM</name>
<evidence type="ECO:0000313" key="2">
    <source>
        <dbReference type="Proteomes" id="UP000054018"/>
    </source>
</evidence>
<proteinExistence type="predicted"/>
<accession>A0A0C9ZK40</accession>
<organism evidence="1 2">
    <name type="scientific">Pisolithus microcarpus 441</name>
    <dbReference type="NCBI Taxonomy" id="765257"/>
    <lineage>
        <taxon>Eukaryota</taxon>
        <taxon>Fungi</taxon>
        <taxon>Dikarya</taxon>
        <taxon>Basidiomycota</taxon>
        <taxon>Agaricomycotina</taxon>
        <taxon>Agaricomycetes</taxon>
        <taxon>Agaricomycetidae</taxon>
        <taxon>Boletales</taxon>
        <taxon>Sclerodermatineae</taxon>
        <taxon>Pisolithaceae</taxon>
        <taxon>Pisolithus</taxon>
    </lineage>
</organism>
<sequence length="77" mass="8194">MDTFIPILDLTCDAVNAAGDGPSYHDGEYFEWGQGYSTRYSHISTAGFADALVDAPFPVDHEVNGGWSGIGGFCTVC</sequence>
<keyword evidence="2" id="KW-1185">Reference proteome</keyword>
<dbReference type="OrthoDB" id="10434593at2759"/>